<dbReference type="OrthoDB" id="7618855at2"/>
<keyword evidence="1" id="KW-0472">Membrane</keyword>
<dbReference type="STRING" id="1137799.GZ78_10465"/>
<accession>A0A081NHT9</accession>
<evidence type="ECO:0000256" key="1">
    <source>
        <dbReference type="SAM" id="Phobius"/>
    </source>
</evidence>
<dbReference type="Proteomes" id="UP000028073">
    <property type="component" value="Unassembled WGS sequence"/>
</dbReference>
<name>A0A081NHT9_9GAMM</name>
<reference evidence="2 3" key="1">
    <citation type="submission" date="2014-06" db="EMBL/GenBank/DDBJ databases">
        <title>Whole Genome Sequences of Three Symbiotic Endozoicomonas Bacteria.</title>
        <authorList>
            <person name="Neave M.J."/>
            <person name="Apprill A."/>
            <person name="Voolstra C.R."/>
        </authorList>
    </citation>
    <scope>NUCLEOTIDE SEQUENCE [LARGE SCALE GENOMIC DNA]</scope>
    <source>
        <strain evidence="2 3">DSM 25634</strain>
    </source>
</reference>
<dbReference type="InterPro" id="IPR018681">
    <property type="entry name" value="DUF2165_transmembrane"/>
</dbReference>
<dbReference type="eggNOG" id="COG5472">
    <property type="taxonomic scope" value="Bacteria"/>
</dbReference>
<comment type="caution">
    <text evidence="2">The sequence shown here is derived from an EMBL/GenBank/DDBJ whole genome shotgun (WGS) entry which is preliminary data.</text>
</comment>
<keyword evidence="3" id="KW-1185">Reference proteome</keyword>
<keyword evidence="1" id="KW-0812">Transmembrane</keyword>
<sequence>MIVAIKLSKTLLVAAAALFSTLVVFNNLVDYQSNYLYVQHVLTMDTTGNLTQADWRAVHDPWIWKAVYSLIIAVEAAIALLCWAGGCRMAFNIRSPGFHESKSLAMVGLTLGVLLWFVAFMAISGEWFLAWQSQSWNGIQSGFRVATLFFLTLMYLGQEER</sequence>
<protein>
    <recommendedName>
        <fullName evidence="4">Small integral membrane protein</fullName>
    </recommendedName>
</protein>
<feature type="transmembrane region" description="Helical" evidence="1">
    <location>
        <begin position="62"/>
        <end position="83"/>
    </location>
</feature>
<dbReference type="RefSeq" id="WP_034836314.1">
    <property type="nucleotide sequence ID" value="NZ_JOKH01000002.1"/>
</dbReference>
<proteinExistence type="predicted"/>
<keyword evidence="1" id="KW-1133">Transmembrane helix</keyword>
<evidence type="ECO:0000313" key="3">
    <source>
        <dbReference type="Proteomes" id="UP000028073"/>
    </source>
</evidence>
<gene>
    <name evidence="2" type="ORF">GZ78_10465</name>
</gene>
<dbReference type="AlphaFoldDB" id="A0A081NHT9"/>
<evidence type="ECO:0000313" key="2">
    <source>
        <dbReference type="EMBL" id="KEQ18012.1"/>
    </source>
</evidence>
<dbReference type="EMBL" id="JOKH01000002">
    <property type="protein sequence ID" value="KEQ18012.1"/>
    <property type="molecule type" value="Genomic_DNA"/>
</dbReference>
<feature type="transmembrane region" description="Helical" evidence="1">
    <location>
        <begin position="104"/>
        <end position="123"/>
    </location>
</feature>
<evidence type="ECO:0008006" key="4">
    <source>
        <dbReference type="Google" id="ProtNLM"/>
    </source>
</evidence>
<dbReference type="Pfam" id="PF09933">
    <property type="entry name" value="DUF2165"/>
    <property type="match status" value="1"/>
</dbReference>
<organism evidence="2 3">
    <name type="scientific">Endozoicomonas numazuensis</name>
    <dbReference type="NCBI Taxonomy" id="1137799"/>
    <lineage>
        <taxon>Bacteria</taxon>
        <taxon>Pseudomonadati</taxon>
        <taxon>Pseudomonadota</taxon>
        <taxon>Gammaproteobacteria</taxon>
        <taxon>Oceanospirillales</taxon>
        <taxon>Endozoicomonadaceae</taxon>
        <taxon>Endozoicomonas</taxon>
    </lineage>
</organism>
<feature type="transmembrane region" description="Helical" evidence="1">
    <location>
        <begin position="135"/>
        <end position="156"/>
    </location>
</feature>